<evidence type="ECO:0000256" key="2">
    <source>
        <dbReference type="ARBA" id="ARBA00022490"/>
    </source>
</evidence>
<dbReference type="GO" id="GO:0005524">
    <property type="term" value="F:ATP binding"/>
    <property type="evidence" value="ECO:0007669"/>
    <property type="project" value="UniProtKB-UniRule"/>
</dbReference>
<dbReference type="PIRSF" id="PIRSF001549">
    <property type="entry name" value="His-tRNA_synth"/>
    <property type="match status" value="1"/>
</dbReference>
<evidence type="ECO:0000256" key="4">
    <source>
        <dbReference type="ARBA" id="ARBA00022840"/>
    </source>
</evidence>
<name>A8G3Y9_PROM2</name>
<keyword evidence="7" id="KW-0648">Protein biosynthesis</keyword>
<keyword evidence="3 7" id="KW-0547">Nucleotide-binding</keyword>
<comment type="catalytic activity">
    <reaction evidence="6 7">
        <text>tRNA(His) + L-histidine + ATP = L-histidyl-tRNA(His) + AMP + diphosphate + H(+)</text>
        <dbReference type="Rhea" id="RHEA:17313"/>
        <dbReference type="Rhea" id="RHEA-COMP:9665"/>
        <dbReference type="Rhea" id="RHEA-COMP:9689"/>
        <dbReference type="ChEBI" id="CHEBI:15378"/>
        <dbReference type="ChEBI" id="CHEBI:30616"/>
        <dbReference type="ChEBI" id="CHEBI:33019"/>
        <dbReference type="ChEBI" id="CHEBI:57595"/>
        <dbReference type="ChEBI" id="CHEBI:78442"/>
        <dbReference type="ChEBI" id="CHEBI:78527"/>
        <dbReference type="ChEBI" id="CHEBI:456215"/>
        <dbReference type="EC" id="6.1.1.21"/>
    </reaction>
</comment>
<feature type="binding site" evidence="8">
    <location>
        <begin position="106"/>
        <end position="108"/>
    </location>
    <ligand>
        <name>L-histidine</name>
        <dbReference type="ChEBI" id="CHEBI:57595"/>
    </ligand>
</feature>
<dbReference type="PANTHER" id="PTHR43707:SF1">
    <property type="entry name" value="HISTIDINE--TRNA LIGASE, MITOCHONDRIAL-RELATED"/>
    <property type="match status" value="1"/>
</dbReference>
<accession>A8G3Y9</accession>
<gene>
    <name evidence="7 10" type="primary">hisS</name>
    <name evidence="10" type="ordered locus">P9215_07051</name>
</gene>
<feature type="binding site" evidence="8">
    <location>
        <position position="154"/>
    </location>
    <ligand>
        <name>L-histidine</name>
        <dbReference type="ChEBI" id="CHEBI:57595"/>
    </ligand>
</feature>
<evidence type="ECO:0000256" key="3">
    <source>
        <dbReference type="ARBA" id="ARBA00022741"/>
    </source>
</evidence>
<sequence>MSHRISNQRLISRLIKNFELFFRTLNNLKNLRGTVDLLPNELIKWQNVEKILLEQLSRASIKEIRTPILEMTELFVRGIGEGTDVVSKEMYTFLDRGERSCTLRPEGTASVARALIQSGISSNPLQKLWYMGPMFRYERPQAGRQRQFHQLGVEFIGHDSVRSDIEIIALAWDILDKLGIKELNLEINTLGNTNDRSNFQKSFLNWLEINKDSLDLDSQNRITRNPLRILDSKNIQTKKALENAPRLFNFLSERSLKRYSDLKKQLEVLKIPYVENFNLVRGLDYYTHTAFEITSGALGSQATVCGGGRYDDLIKHMGGPNTPAIGFAIGLERLILLAGKELEVPRNTDIYIINQGLIAESLAMDLSRKLRKHDLIVELDLSGSTFSKQFKKANKLKSKSIIVIGDDEAAKREFLIRLFDQSGKRNKEEVISFEDNIKLEKWIYNNLLIK</sequence>
<keyword evidence="5 7" id="KW-0030">Aminoacyl-tRNA synthetase</keyword>
<dbReference type="PANTHER" id="PTHR43707">
    <property type="entry name" value="HISTIDYL-TRNA SYNTHETASE"/>
    <property type="match status" value="1"/>
</dbReference>
<dbReference type="InterPro" id="IPR004154">
    <property type="entry name" value="Anticodon-bd"/>
</dbReference>
<dbReference type="Gene3D" id="3.40.50.800">
    <property type="entry name" value="Anticodon-binding domain"/>
    <property type="match status" value="1"/>
</dbReference>
<dbReference type="HAMAP" id="MF_00127">
    <property type="entry name" value="His_tRNA_synth"/>
    <property type="match status" value="1"/>
</dbReference>
<evidence type="ECO:0000313" key="10">
    <source>
        <dbReference type="EMBL" id="ABV50320.1"/>
    </source>
</evidence>
<feature type="binding site" evidence="8">
    <location>
        <begin position="285"/>
        <end position="286"/>
    </location>
    <ligand>
        <name>L-histidine</name>
        <dbReference type="ChEBI" id="CHEBI:57595"/>
    </ligand>
</feature>
<dbReference type="InterPro" id="IPR041715">
    <property type="entry name" value="HisRS-like_core"/>
</dbReference>
<comment type="subcellular location">
    <subcellularLocation>
        <location evidence="7">Cytoplasm</location>
    </subcellularLocation>
</comment>
<evidence type="ECO:0000256" key="8">
    <source>
        <dbReference type="PIRSR" id="PIRSR001549-1"/>
    </source>
</evidence>
<comment type="subunit">
    <text evidence="7">Homodimer.</text>
</comment>
<dbReference type="Pfam" id="PF13393">
    <property type="entry name" value="tRNA-synt_His"/>
    <property type="match status" value="1"/>
</dbReference>
<dbReference type="KEGG" id="pmh:P9215_07051"/>
<comment type="similarity">
    <text evidence="1 7">Belongs to the class-II aminoacyl-tRNA synthetase family.</text>
</comment>
<keyword evidence="2 7" id="KW-0963">Cytoplasm</keyword>
<feature type="binding site" evidence="8">
    <location>
        <position position="150"/>
    </location>
    <ligand>
        <name>L-histidine</name>
        <dbReference type="ChEBI" id="CHEBI:57595"/>
    </ligand>
</feature>
<dbReference type="CDD" id="cd00773">
    <property type="entry name" value="HisRS-like_core"/>
    <property type="match status" value="1"/>
</dbReference>
<dbReference type="InterPro" id="IPR004516">
    <property type="entry name" value="HisRS/HisZ"/>
</dbReference>
<dbReference type="STRING" id="93060.P9215_07051"/>
<protein>
    <recommendedName>
        <fullName evidence="7">Histidine--tRNA ligase</fullName>
        <ecNumber evidence="7">6.1.1.21</ecNumber>
    </recommendedName>
    <alternativeName>
        <fullName evidence="7">Histidyl-tRNA synthetase</fullName>
        <shortName evidence="7">HisRS</shortName>
    </alternativeName>
</protein>
<dbReference type="eggNOG" id="COG0124">
    <property type="taxonomic scope" value="Bacteria"/>
</dbReference>
<dbReference type="SUPFAM" id="SSF52954">
    <property type="entry name" value="Class II aaRS ABD-related"/>
    <property type="match status" value="1"/>
</dbReference>
<evidence type="ECO:0000256" key="5">
    <source>
        <dbReference type="ARBA" id="ARBA00023146"/>
    </source>
</evidence>
<organism evidence="10 11">
    <name type="scientific">Prochlorococcus marinus (strain MIT 9215)</name>
    <dbReference type="NCBI Taxonomy" id="93060"/>
    <lineage>
        <taxon>Bacteria</taxon>
        <taxon>Bacillati</taxon>
        <taxon>Cyanobacteriota</taxon>
        <taxon>Cyanophyceae</taxon>
        <taxon>Synechococcales</taxon>
        <taxon>Prochlorococcaceae</taxon>
        <taxon>Prochlorococcus</taxon>
    </lineage>
</organism>
<keyword evidence="4 7" id="KW-0067">ATP-binding</keyword>
<dbReference type="Pfam" id="PF03129">
    <property type="entry name" value="HGTP_anticodon"/>
    <property type="match status" value="1"/>
</dbReference>
<feature type="binding site" evidence="8">
    <location>
        <position position="281"/>
    </location>
    <ligand>
        <name>L-histidine</name>
        <dbReference type="ChEBI" id="CHEBI:57595"/>
    </ligand>
</feature>
<dbReference type="EC" id="6.1.1.21" evidence="7"/>
<evidence type="ECO:0000256" key="6">
    <source>
        <dbReference type="ARBA" id="ARBA00047639"/>
    </source>
</evidence>
<dbReference type="Gene3D" id="3.30.930.10">
    <property type="entry name" value="Bira Bifunctional Protein, Domain 2"/>
    <property type="match status" value="1"/>
</dbReference>
<dbReference type="InterPro" id="IPR036621">
    <property type="entry name" value="Anticodon-bd_dom_sf"/>
</dbReference>
<reference evidence="10 11" key="1">
    <citation type="journal article" date="2007" name="PLoS Genet.">
        <title>Patterns and implications of gene gain and loss in the evolution of Prochlorococcus.</title>
        <authorList>
            <person name="Kettler G.C."/>
            <person name="Martiny A.C."/>
            <person name="Huang K."/>
            <person name="Zucker J."/>
            <person name="Coleman M.L."/>
            <person name="Rodrigue S."/>
            <person name="Chen F."/>
            <person name="Lapidus A."/>
            <person name="Ferriera S."/>
            <person name="Johnson J."/>
            <person name="Steglich C."/>
            <person name="Church G.M."/>
            <person name="Richardson P."/>
            <person name="Chisholm S.W."/>
        </authorList>
    </citation>
    <scope>NUCLEOTIDE SEQUENCE [LARGE SCALE GENOMIC DNA]</scope>
    <source>
        <strain evidence="10 11">MIT 9215</strain>
    </source>
</reference>
<evidence type="ECO:0000259" key="9">
    <source>
        <dbReference type="PROSITE" id="PS50862"/>
    </source>
</evidence>
<dbReference type="PROSITE" id="PS50862">
    <property type="entry name" value="AA_TRNA_LIGASE_II"/>
    <property type="match status" value="1"/>
</dbReference>
<dbReference type="InterPro" id="IPR006195">
    <property type="entry name" value="aa-tRNA-synth_II"/>
</dbReference>
<evidence type="ECO:0000256" key="1">
    <source>
        <dbReference type="ARBA" id="ARBA00008226"/>
    </source>
</evidence>
<evidence type="ECO:0000256" key="7">
    <source>
        <dbReference type="HAMAP-Rule" id="MF_00127"/>
    </source>
</evidence>
<dbReference type="GO" id="GO:0006427">
    <property type="term" value="P:histidyl-tRNA aminoacylation"/>
    <property type="evidence" value="ECO:0007669"/>
    <property type="project" value="UniProtKB-UniRule"/>
</dbReference>
<dbReference type="InterPro" id="IPR045864">
    <property type="entry name" value="aa-tRNA-synth_II/BPL/LPL"/>
</dbReference>
<dbReference type="GO" id="GO:0004821">
    <property type="term" value="F:histidine-tRNA ligase activity"/>
    <property type="evidence" value="ECO:0007669"/>
    <property type="project" value="UniProtKB-UniRule"/>
</dbReference>
<dbReference type="AlphaFoldDB" id="A8G3Y9"/>
<evidence type="ECO:0000313" key="11">
    <source>
        <dbReference type="Proteomes" id="UP000002014"/>
    </source>
</evidence>
<dbReference type="Proteomes" id="UP000002014">
    <property type="component" value="Chromosome"/>
</dbReference>
<proteinExistence type="inferred from homology"/>
<dbReference type="NCBIfam" id="TIGR00442">
    <property type="entry name" value="hisS"/>
    <property type="match status" value="1"/>
</dbReference>
<dbReference type="SUPFAM" id="SSF55681">
    <property type="entry name" value="Class II aaRS and biotin synthetases"/>
    <property type="match status" value="1"/>
</dbReference>
<feature type="binding site" evidence="8">
    <location>
        <position position="136"/>
    </location>
    <ligand>
        <name>L-histidine</name>
        <dbReference type="ChEBI" id="CHEBI:57595"/>
    </ligand>
</feature>
<dbReference type="HOGENOM" id="CLU_025113_1_1_3"/>
<dbReference type="InterPro" id="IPR015807">
    <property type="entry name" value="His-tRNA-ligase"/>
</dbReference>
<feature type="domain" description="Aminoacyl-transfer RNA synthetases class-II family profile" evidence="9">
    <location>
        <begin position="32"/>
        <end position="337"/>
    </location>
</feature>
<keyword evidence="7 10" id="KW-0436">Ligase</keyword>
<dbReference type="GO" id="GO:0005737">
    <property type="term" value="C:cytoplasm"/>
    <property type="evidence" value="ECO:0007669"/>
    <property type="project" value="UniProtKB-SubCell"/>
</dbReference>
<dbReference type="EMBL" id="CP000825">
    <property type="protein sequence ID" value="ABV50320.1"/>
    <property type="molecule type" value="Genomic_DNA"/>
</dbReference>